<dbReference type="STRING" id="633148.Tagg_0635"/>
<dbReference type="OrthoDB" id="19362at2157"/>
<keyword evidence="1" id="KW-1133">Transmembrane helix</keyword>
<feature type="transmembrane region" description="Helical" evidence="1">
    <location>
        <begin position="93"/>
        <end position="118"/>
    </location>
</feature>
<dbReference type="KEGG" id="tag:Tagg_0635"/>
<evidence type="ECO:0000313" key="2">
    <source>
        <dbReference type="EMBL" id="ADG90908.1"/>
    </source>
</evidence>
<keyword evidence="3" id="KW-1185">Reference proteome</keyword>
<dbReference type="eggNOG" id="arCOG08844">
    <property type="taxonomic scope" value="Archaea"/>
</dbReference>
<dbReference type="RefSeq" id="WP_013129501.1">
    <property type="nucleotide sequence ID" value="NC_014160.1"/>
</dbReference>
<sequence>MTHSYSLYDPLETTILVFASMFTSFLTLFLIYELLKSKRVRETKIYLSGEPEEIVKEASPSVGNLYWGFIKRFARSIFETLINKVQTGSLHEWFNFISSWLGILVILAVLMSVLYLLAG</sequence>
<evidence type="ECO:0000313" key="3">
    <source>
        <dbReference type="Proteomes" id="UP000002376"/>
    </source>
</evidence>
<gene>
    <name evidence="2" type="ordered locus">Tagg_0635</name>
</gene>
<evidence type="ECO:0008006" key="4">
    <source>
        <dbReference type="Google" id="ProtNLM"/>
    </source>
</evidence>
<reference key="3">
    <citation type="submission" date="2010-02" db="EMBL/GenBank/DDBJ databases">
        <title>Complete genome sequence of Thermosphaera aggregans type strain (M11TL).</title>
        <authorList>
            <consortium name="US DOE Joint Genome Institute (JGI-PGF)"/>
            <person name="Spring S."/>
            <person name="Lapidus A."/>
            <person name="Munk C."/>
            <person name="Schroeder M."/>
            <person name="Glavina Del Rio T."/>
            <person name="Tice H."/>
            <person name="Copeland A."/>
            <person name="Cheng J.-F."/>
            <person name="Lucas S."/>
            <person name="Chen F."/>
            <person name="Nolan M."/>
            <person name="Bruce D."/>
            <person name="Goodwin L."/>
            <person name="Pitluck S."/>
            <person name="Ivanova N."/>
            <person name="Mavromatis K."/>
            <person name="Ovchinnikova G."/>
            <person name="Pati A."/>
            <person name="Chen A."/>
            <person name="Palaniappan K."/>
            <person name="Land M."/>
            <person name="Hauser L."/>
            <person name="Chang Y.-J."/>
            <person name="Jeffries C.C."/>
            <person name="Brettin T."/>
            <person name="Detter J.C."/>
            <person name="Tapia R."/>
            <person name="Han C."/>
            <person name="Chain P."/>
            <person name="Heimerl T."/>
            <person name="Weik F."/>
            <person name="Goker M."/>
            <person name="Rachel R."/>
            <person name="Bristow J."/>
            <person name="Eisen J.A."/>
            <person name="Markowitz V."/>
            <person name="Hugenholtz P."/>
            <person name="Kyrpides N.C."/>
            <person name="Klenk H.-P."/>
        </authorList>
    </citation>
    <scope>NUCLEOTIDE SEQUENCE</scope>
    <source>
        <strain>DSM 11486</strain>
    </source>
</reference>
<reference evidence="2 3" key="1">
    <citation type="journal article" date="2010" name="Stand. Genomic Sci.">
        <title>Complete genome sequence of Thermosphaera aggregans type strain (M11TL).</title>
        <authorList>
            <person name="Spring S."/>
            <person name="Rachel R."/>
            <person name="Lapidus A."/>
            <person name="Davenport K."/>
            <person name="Tice H."/>
            <person name="Copeland A."/>
            <person name="Cheng J.F."/>
            <person name="Lucas S."/>
            <person name="Chen F."/>
            <person name="Nolan M."/>
            <person name="Bruce D."/>
            <person name="Goodwin L."/>
            <person name="Pitluck S."/>
            <person name="Ivanova N."/>
            <person name="Mavromatis K."/>
            <person name="Ovchinnikova G."/>
            <person name="Pati A."/>
            <person name="Chen A."/>
            <person name="Palaniappan K."/>
            <person name="Land M."/>
            <person name="Hauser L."/>
            <person name="Chang Y.J."/>
            <person name="Jeffries C.C."/>
            <person name="Brettin T."/>
            <person name="Detter J.C."/>
            <person name="Tapia R."/>
            <person name="Han C."/>
            <person name="Heimerl T."/>
            <person name="Weikl F."/>
            <person name="Brambilla E."/>
            <person name="Goker M."/>
            <person name="Bristow J."/>
            <person name="Eisen J.A."/>
            <person name="Markowitz V."/>
            <person name="Hugenholtz P."/>
            <person name="Kyrpides N.C."/>
            <person name="Klenk H.P."/>
        </authorList>
    </citation>
    <scope>NUCLEOTIDE SEQUENCE [LARGE SCALE GENOMIC DNA]</scope>
    <source>
        <strain evidence="3">DSM 11486 / M11TL</strain>
    </source>
</reference>
<name>D5U1A8_THEAM</name>
<dbReference type="GeneID" id="9165649"/>
<dbReference type="HOGENOM" id="CLU_2067702_0_0_2"/>
<accession>D5U1A8</accession>
<feature type="transmembrane region" description="Helical" evidence="1">
    <location>
        <begin position="15"/>
        <end position="35"/>
    </location>
</feature>
<dbReference type="Proteomes" id="UP000002376">
    <property type="component" value="Chromosome"/>
</dbReference>
<organism evidence="2 3">
    <name type="scientific">Thermosphaera aggregans (strain DSM 11486 / M11TL)</name>
    <dbReference type="NCBI Taxonomy" id="633148"/>
    <lineage>
        <taxon>Archaea</taxon>
        <taxon>Thermoproteota</taxon>
        <taxon>Thermoprotei</taxon>
        <taxon>Desulfurococcales</taxon>
        <taxon>Desulfurococcaceae</taxon>
        <taxon>Thermosphaera</taxon>
    </lineage>
</organism>
<keyword evidence="1" id="KW-0472">Membrane</keyword>
<reference evidence="3" key="2">
    <citation type="journal article" date="2010" name="Stand. Genomic Sci.">
        <title>Complete genome sequence of Thermosphaera aggregans type strain (M11TLT).</title>
        <authorList>
            <person name="Spring S."/>
            <person name="Rachel R."/>
            <person name="Lapidus A."/>
            <person name="Davenport K."/>
            <person name="Tice H."/>
            <person name="Copeland A."/>
            <person name="Cheng J.-F."/>
            <person name="Lucas S."/>
            <person name="Chen F."/>
            <person name="Nolan M."/>
            <person name="Bruce D."/>
            <person name="Goodwin L."/>
            <person name="Pitluck S."/>
            <person name="Ivanova N."/>
            <person name="Mavromatis K."/>
            <person name="Ovchinnikova G."/>
            <person name="Pati A."/>
            <person name="Chen A."/>
            <person name="Palaniappan K."/>
            <person name="Land M."/>
            <person name="Hauser L."/>
            <person name="Chang Y.-J."/>
            <person name="Jeffries C.C."/>
            <person name="Brettin T."/>
            <person name="Detter J.C."/>
            <person name="Tapia R."/>
            <person name="Han C."/>
            <person name="Heimerl T."/>
            <person name="Weikl F."/>
            <person name="Brambilla E."/>
            <person name="Goker M."/>
            <person name="Bristow J."/>
            <person name="Eisen J.A."/>
            <person name="Markowitz V."/>
            <person name="Hugenholtz P."/>
            <person name="Kyrpides N.C."/>
            <person name="Klenk H.-P."/>
        </authorList>
    </citation>
    <scope>NUCLEOTIDE SEQUENCE [LARGE SCALE GENOMIC DNA]</scope>
    <source>
        <strain evidence="3">DSM 11486 / M11TL</strain>
    </source>
</reference>
<keyword evidence="1" id="KW-0812">Transmembrane</keyword>
<proteinExistence type="predicted"/>
<protein>
    <recommendedName>
        <fullName evidence="4">Sodium:proton antiporter</fullName>
    </recommendedName>
</protein>
<dbReference type="AlphaFoldDB" id="D5U1A8"/>
<dbReference type="EMBL" id="CP001939">
    <property type="protein sequence ID" value="ADG90908.1"/>
    <property type="molecule type" value="Genomic_DNA"/>
</dbReference>
<evidence type="ECO:0000256" key="1">
    <source>
        <dbReference type="SAM" id="Phobius"/>
    </source>
</evidence>